<name>A0ABV2JA16_9FIRM</name>
<proteinExistence type="predicted"/>
<sequence>MWKIDGVMLSDFINKNFKSYLEFSREIGISYSHLYYIVKELVLIRDGTLTKLGEVLNKYNENIFDYVYPEPLIMNNEKISQIDIFMDDELICSITSRNIIYKDDIKVKCRPY</sequence>
<reference evidence="1 2" key="1">
    <citation type="submission" date="2024-06" db="EMBL/GenBank/DDBJ databases">
        <title>Genomic Encyclopedia of Type Strains, Phase IV (KMG-IV): sequencing the most valuable type-strain genomes for metagenomic binning, comparative biology and taxonomic classification.</title>
        <authorList>
            <person name="Goeker M."/>
        </authorList>
    </citation>
    <scope>NUCLEOTIDE SEQUENCE [LARGE SCALE GENOMIC DNA]</scope>
    <source>
        <strain evidence="1 2">DSM 21460</strain>
    </source>
</reference>
<dbReference type="RefSeq" id="WP_354366629.1">
    <property type="nucleotide sequence ID" value="NZ_JBEPMA010000001.1"/>
</dbReference>
<accession>A0ABV2JA16</accession>
<evidence type="ECO:0000313" key="1">
    <source>
        <dbReference type="EMBL" id="MET3616624.1"/>
    </source>
</evidence>
<dbReference type="Proteomes" id="UP001549162">
    <property type="component" value="Unassembled WGS sequence"/>
</dbReference>
<dbReference type="EMBL" id="JBEPMA010000001">
    <property type="protein sequence ID" value="MET3616624.1"/>
    <property type="molecule type" value="Genomic_DNA"/>
</dbReference>
<keyword evidence="2" id="KW-1185">Reference proteome</keyword>
<protein>
    <submittedName>
        <fullName evidence="1">Transcriptional regulator</fullName>
    </submittedName>
</protein>
<comment type="caution">
    <text evidence="1">The sequence shown here is derived from an EMBL/GenBank/DDBJ whole genome shotgun (WGS) entry which is preliminary data.</text>
</comment>
<evidence type="ECO:0000313" key="2">
    <source>
        <dbReference type="Proteomes" id="UP001549162"/>
    </source>
</evidence>
<gene>
    <name evidence="1" type="ORF">ABID14_000244</name>
</gene>
<organism evidence="1 2">
    <name type="scientific">Peptoniphilus olsenii</name>
    <dbReference type="NCBI Taxonomy" id="411570"/>
    <lineage>
        <taxon>Bacteria</taxon>
        <taxon>Bacillati</taxon>
        <taxon>Bacillota</taxon>
        <taxon>Tissierellia</taxon>
        <taxon>Tissierellales</taxon>
        <taxon>Peptoniphilaceae</taxon>
        <taxon>Peptoniphilus</taxon>
    </lineage>
</organism>